<comment type="subcellular location">
    <subcellularLocation>
        <location evidence="1">Membrane</location>
        <topology evidence="1">Multi-pass membrane protein</topology>
    </subcellularLocation>
</comment>
<dbReference type="AlphaFoldDB" id="A0A0N4V2X5"/>
<keyword evidence="9" id="KW-1185">Reference proteome</keyword>
<gene>
    <name evidence="8" type="ORF">EVEC_LOCUS4084</name>
</gene>
<dbReference type="InterPro" id="IPR037185">
    <property type="entry name" value="EmrE-like"/>
</dbReference>
<keyword evidence="5 7" id="KW-1133">Transmembrane helix</keyword>
<dbReference type="EMBL" id="UXUI01007759">
    <property type="protein sequence ID" value="VDD89333.1"/>
    <property type="molecule type" value="Genomic_DNA"/>
</dbReference>
<evidence type="ECO:0000313" key="8">
    <source>
        <dbReference type="EMBL" id="VDD89333.1"/>
    </source>
</evidence>
<evidence type="ECO:0000256" key="7">
    <source>
        <dbReference type="SAM" id="Phobius"/>
    </source>
</evidence>
<reference evidence="8 9" key="2">
    <citation type="submission" date="2018-10" db="EMBL/GenBank/DDBJ databases">
        <authorList>
            <consortium name="Pathogen Informatics"/>
        </authorList>
    </citation>
    <scope>NUCLEOTIDE SEQUENCE [LARGE SCALE GENOMIC DNA]</scope>
</reference>
<dbReference type="Pfam" id="PF04142">
    <property type="entry name" value="Nuc_sug_transp"/>
    <property type="match status" value="2"/>
</dbReference>
<dbReference type="Proteomes" id="UP000274131">
    <property type="component" value="Unassembled WGS sequence"/>
</dbReference>
<evidence type="ECO:0000256" key="2">
    <source>
        <dbReference type="ARBA" id="ARBA00009976"/>
    </source>
</evidence>
<evidence type="ECO:0000313" key="10">
    <source>
        <dbReference type="WBParaSite" id="EVEC_0000437601-mRNA-1"/>
    </source>
</evidence>
<evidence type="ECO:0000256" key="4">
    <source>
        <dbReference type="ARBA" id="ARBA00022692"/>
    </source>
</evidence>
<keyword evidence="4 7" id="KW-0812">Transmembrane</keyword>
<dbReference type="PANTHER" id="PTHR10231">
    <property type="entry name" value="NUCLEOTIDE-SUGAR TRANSMEMBRANE TRANSPORTER"/>
    <property type="match status" value="1"/>
</dbReference>
<keyword evidence="6 7" id="KW-0472">Membrane</keyword>
<dbReference type="GO" id="GO:0015165">
    <property type="term" value="F:pyrimidine nucleotide-sugar transmembrane transporter activity"/>
    <property type="evidence" value="ECO:0007669"/>
    <property type="project" value="InterPro"/>
</dbReference>
<dbReference type="STRING" id="51028.A0A0N4V2X5"/>
<dbReference type="SUPFAM" id="SSF103481">
    <property type="entry name" value="Multidrug resistance efflux transporter EmrE"/>
    <property type="match status" value="1"/>
</dbReference>
<sequence length="235" mass="25806">MLIYVILCTTVSKSQKQNFFRFIEDIKQHVVKNFQETIRSCVPAIVYAVQNNLYFIALRNINAAEYTAAYQLRILATALLSVIMLKKVVNNIQWLSLITLLTGVILVQLPQNGPVRQTVGPPDGIFVIGILAVLGMCFTSAFAESLFYGWDGFAWLIVIINAVGGLIVSAVMKYADNIKKTLCQSVAIACVSLFAILTHDAEADTALFIGILLVVVSTYIYSAEATKNDAMTPSK</sequence>
<feature type="transmembrane region" description="Helical" evidence="7">
    <location>
        <begin position="205"/>
        <end position="222"/>
    </location>
</feature>
<comment type="similarity">
    <text evidence="2">Belongs to the nucleotide-sugar transporter family. SLC35A subfamily.</text>
</comment>
<protein>
    <submittedName>
        <fullName evidence="10">UDP-galactose/UDP-N-acetylglucosamine transporter srf-3</fullName>
    </submittedName>
</protein>
<keyword evidence="3" id="KW-0762">Sugar transport</keyword>
<organism evidence="10">
    <name type="scientific">Enterobius vermicularis</name>
    <name type="common">Human pinworm</name>
    <dbReference type="NCBI Taxonomy" id="51028"/>
    <lineage>
        <taxon>Eukaryota</taxon>
        <taxon>Metazoa</taxon>
        <taxon>Ecdysozoa</taxon>
        <taxon>Nematoda</taxon>
        <taxon>Chromadorea</taxon>
        <taxon>Rhabditida</taxon>
        <taxon>Spirurina</taxon>
        <taxon>Oxyuridomorpha</taxon>
        <taxon>Oxyuroidea</taxon>
        <taxon>Oxyuridae</taxon>
        <taxon>Enterobius</taxon>
    </lineage>
</organism>
<dbReference type="NCBIfam" id="TIGR00803">
    <property type="entry name" value="nst"/>
    <property type="match status" value="1"/>
</dbReference>
<proteinExistence type="inferred from homology"/>
<accession>A0A0N4V2X5</accession>
<feature type="transmembrane region" description="Helical" evidence="7">
    <location>
        <begin position="153"/>
        <end position="175"/>
    </location>
</feature>
<dbReference type="OrthoDB" id="408493at2759"/>
<evidence type="ECO:0000256" key="1">
    <source>
        <dbReference type="ARBA" id="ARBA00004141"/>
    </source>
</evidence>
<feature type="transmembrane region" description="Helical" evidence="7">
    <location>
        <begin position="91"/>
        <end position="109"/>
    </location>
</feature>
<keyword evidence="3" id="KW-0813">Transport</keyword>
<dbReference type="Gene3D" id="1.10.3730.20">
    <property type="match status" value="1"/>
</dbReference>
<dbReference type="WBParaSite" id="EVEC_0000437601-mRNA-1">
    <property type="protein sequence ID" value="EVEC_0000437601-mRNA-1"/>
    <property type="gene ID" value="EVEC_0000437601"/>
</dbReference>
<evidence type="ECO:0000313" key="9">
    <source>
        <dbReference type="Proteomes" id="UP000274131"/>
    </source>
</evidence>
<evidence type="ECO:0000256" key="5">
    <source>
        <dbReference type="ARBA" id="ARBA00022989"/>
    </source>
</evidence>
<feature type="transmembrane region" description="Helical" evidence="7">
    <location>
        <begin position="125"/>
        <end position="147"/>
    </location>
</feature>
<dbReference type="GO" id="GO:0000139">
    <property type="term" value="C:Golgi membrane"/>
    <property type="evidence" value="ECO:0007669"/>
    <property type="project" value="InterPro"/>
</dbReference>
<reference evidence="10" key="1">
    <citation type="submission" date="2017-02" db="UniProtKB">
        <authorList>
            <consortium name="WormBaseParasite"/>
        </authorList>
    </citation>
    <scope>IDENTIFICATION</scope>
</reference>
<name>A0A0N4V2X5_ENTVE</name>
<evidence type="ECO:0000256" key="6">
    <source>
        <dbReference type="ARBA" id="ARBA00023136"/>
    </source>
</evidence>
<evidence type="ECO:0000256" key="3">
    <source>
        <dbReference type="ARBA" id="ARBA00022597"/>
    </source>
</evidence>
<dbReference type="InterPro" id="IPR007271">
    <property type="entry name" value="Nuc_sug_transpt"/>
</dbReference>